<dbReference type="InterPro" id="IPR004113">
    <property type="entry name" value="FAD-bd_oxidored_4_C"/>
</dbReference>
<dbReference type="Gene3D" id="3.30.70.2740">
    <property type="match status" value="1"/>
</dbReference>
<keyword evidence="4" id="KW-0560">Oxidoreductase</keyword>
<dbReference type="Gene3D" id="1.10.45.10">
    <property type="entry name" value="Vanillyl-alcohol Oxidase, Chain A, domain 4"/>
    <property type="match status" value="1"/>
</dbReference>
<evidence type="ECO:0000313" key="6">
    <source>
        <dbReference type="EMBL" id="MFD0786945.1"/>
    </source>
</evidence>
<dbReference type="SUPFAM" id="SSF55103">
    <property type="entry name" value="FAD-linked oxidases, C-terminal domain"/>
    <property type="match status" value="1"/>
</dbReference>
<name>A0ABW3A7X4_9ACTN</name>
<dbReference type="InterPro" id="IPR051914">
    <property type="entry name" value="FAD-linked_OxidoTrans_Type4"/>
</dbReference>
<dbReference type="EMBL" id="JBHTHM010001665">
    <property type="protein sequence ID" value="MFD0786945.1"/>
    <property type="molecule type" value="Genomic_DNA"/>
</dbReference>
<comment type="caution">
    <text evidence="6">The sequence shown here is derived from an EMBL/GenBank/DDBJ whole genome shotgun (WGS) entry which is preliminary data.</text>
</comment>
<reference evidence="7" key="1">
    <citation type="journal article" date="2019" name="Int. J. Syst. Evol. Microbiol.">
        <title>The Global Catalogue of Microorganisms (GCM) 10K type strain sequencing project: providing services to taxonomists for standard genome sequencing and annotation.</title>
        <authorList>
            <consortium name="The Broad Institute Genomics Platform"/>
            <consortium name="The Broad Institute Genome Sequencing Center for Infectious Disease"/>
            <person name="Wu L."/>
            <person name="Ma J."/>
        </authorList>
    </citation>
    <scope>NUCLEOTIDE SEQUENCE [LARGE SCALE GENOMIC DNA]</scope>
    <source>
        <strain evidence="7">JCM 32148</strain>
    </source>
</reference>
<proteinExistence type="predicted"/>
<evidence type="ECO:0000313" key="7">
    <source>
        <dbReference type="Proteomes" id="UP001597053"/>
    </source>
</evidence>
<accession>A0ABW3A7X4</accession>
<evidence type="ECO:0000256" key="2">
    <source>
        <dbReference type="ARBA" id="ARBA00022630"/>
    </source>
</evidence>
<keyword evidence="2" id="KW-0285">Flavoprotein</keyword>
<keyword evidence="3" id="KW-0274">FAD</keyword>
<feature type="domain" description="FAD-binding oxidoreductase/transferase type 4 C-terminal" evidence="5">
    <location>
        <begin position="4"/>
        <end position="107"/>
    </location>
</feature>
<dbReference type="Pfam" id="PF02913">
    <property type="entry name" value="FAD-oxidase_C"/>
    <property type="match status" value="1"/>
</dbReference>
<gene>
    <name evidence="6" type="ORF">ACFQZ8_23855</name>
</gene>
<comment type="cofactor">
    <cofactor evidence="1">
        <name>FAD</name>
        <dbReference type="ChEBI" id="CHEBI:57692"/>
    </cofactor>
</comment>
<keyword evidence="7" id="KW-1185">Reference proteome</keyword>
<evidence type="ECO:0000256" key="4">
    <source>
        <dbReference type="ARBA" id="ARBA00023002"/>
    </source>
</evidence>
<dbReference type="InterPro" id="IPR016164">
    <property type="entry name" value="FAD-linked_Oxase-like_C"/>
</dbReference>
<evidence type="ECO:0000259" key="5">
    <source>
        <dbReference type="Pfam" id="PF02913"/>
    </source>
</evidence>
<dbReference type="Proteomes" id="UP001597053">
    <property type="component" value="Unassembled WGS sequence"/>
</dbReference>
<dbReference type="PANTHER" id="PTHR42934">
    <property type="entry name" value="GLYCOLATE OXIDASE SUBUNIT GLCD"/>
    <property type="match status" value="1"/>
</dbReference>
<protein>
    <submittedName>
        <fullName evidence="6">FAD-linked oxidase C-terminal domain-containing protein</fullName>
    </submittedName>
</protein>
<dbReference type="InterPro" id="IPR016171">
    <property type="entry name" value="Vanillyl_alc_oxidase_C-sub2"/>
</dbReference>
<dbReference type="PANTHER" id="PTHR42934:SF2">
    <property type="entry name" value="GLYCOLATE OXIDASE SUBUNIT GLCD"/>
    <property type="match status" value="1"/>
</dbReference>
<evidence type="ECO:0000256" key="3">
    <source>
        <dbReference type="ARBA" id="ARBA00022827"/>
    </source>
</evidence>
<organism evidence="6 7">
    <name type="scientific">Micromonospora azadirachtae</name>
    <dbReference type="NCBI Taxonomy" id="1970735"/>
    <lineage>
        <taxon>Bacteria</taxon>
        <taxon>Bacillati</taxon>
        <taxon>Actinomycetota</taxon>
        <taxon>Actinomycetes</taxon>
        <taxon>Micromonosporales</taxon>
        <taxon>Micromonosporaceae</taxon>
        <taxon>Micromonospora</taxon>
    </lineage>
</organism>
<feature type="non-terminal residue" evidence="6">
    <location>
        <position position="1"/>
    </location>
</feature>
<evidence type="ECO:0000256" key="1">
    <source>
        <dbReference type="ARBA" id="ARBA00001974"/>
    </source>
</evidence>
<sequence length="108" mass="11372">ALLDGLSRIARECDVPIGVVGHAGDGNMHPNIVVDRADPAGLKRGRRAFDEIMRLGLELGGTCTGEHGVGLLKREWLAREIGPVGVRVHQAIKAALDPAGLLNPGKVL</sequence>